<evidence type="ECO:0008006" key="3">
    <source>
        <dbReference type="Google" id="ProtNLM"/>
    </source>
</evidence>
<name>A0AAV4T6L7_9ARAC</name>
<dbReference type="Pfam" id="PF13650">
    <property type="entry name" value="Asp_protease_2"/>
    <property type="match status" value="1"/>
</dbReference>
<evidence type="ECO:0000313" key="2">
    <source>
        <dbReference type="Proteomes" id="UP001054837"/>
    </source>
</evidence>
<reference evidence="1 2" key="1">
    <citation type="submission" date="2021-06" db="EMBL/GenBank/DDBJ databases">
        <title>Caerostris darwini draft genome.</title>
        <authorList>
            <person name="Kono N."/>
            <person name="Arakawa K."/>
        </authorList>
    </citation>
    <scope>NUCLEOTIDE SEQUENCE [LARGE SCALE GENOMIC DNA]</scope>
</reference>
<evidence type="ECO:0000313" key="1">
    <source>
        <dbReference type="EMBL" id="GIY40317.1"/>
    </source>
</evidence>
<dbReference type="Proteomes" id="UP001054837">
    <property type="component" value="Unassembled WGS sequence"/>
</dbReference>
<proteinExistence type="predicted"/>
<dbReference type="Gene3D" id="2.40.70.10">
    <property type="entry name" value="Acid Proteases"/>
    <property type="match status" value="1"/>
</dbReference>
<protein>
    <recommendedName>
        <fullName evidence="3">Peptidase A2 domain-containing protein</fullName>
    </recommendedName>
</protein>
<dbReference type="SUPFAM" id="SSF50630">
    <property type="entry name" value="Acid proteases"/>
    <property type="match status" value="1"/>
</dbReference>
<keyword evidence="2" id="KW-1185">Reference proteome</keyword>
<organism evidence="1 2">
    <name type="scientific">Caerostris darwini</name>
    <dbReference type="NCBI Taxonomy" id="1538125"/>
    <lineage>
        <taxon>Eukaryota</taxon>
        <taxon>Metazoa</taxon>
        <taxon>Ecdysozoa</taxon>
        <taxon>Arthropoda</taxon>
        <taxon>Chelicerata</taxon>
        <taxon>Arachnida</taxon>
        <taxon>Araneae</taxon>
        <taxon>Araneomorphae</taxon>
        <taxon>Entelegynae</taxon>
        <taxon>Araneoidea</taxon>
        <taxon>Araneidae</taxon>
        <taxon>Caerostris</taxon>
    </lineage>
</organism>
<comment type="caution">
    <text evidence="1">The sequence shown here is derived from an EMBL/GenBank/DDBJ whole genome shotgun (WGS) entry which is preliminary data.</text>
</comment>
<dbReference type="InterPro" id="IPR021109">
    <property type="entry name" value="Peptidase_aspartic_dom_sf"/>
</dbReference>
<accession>A0AAV4T6L7</accession>
<dbReference type="EMBL" id="BPLQ01008918">
    <property type="protein sequence ID" value="GIY40317.1"/>
    <property type="molecule type" value="Genomic_DNA"/>
</dbReference>
<sequence length="116" mass="12811">MSKASSYIKIVRINQCPLEFAALIDTGSDSVIYRNSVAMRLGLKIDPASNATYCFGNIKMCAARALGKAKVDISLDAIEVKRVEILIIRDDVLPHNLLIGRSLLDTGKHIVCSYWE</sequence>
<dbReference type="AlphaFoldDB" id="A0AAV4T6L7"/>
<gene>
    <name evidence="1" type="ORF">CDAR_401731</name>
</gene>